<gene>
    <name evidence="1" type="primary">WBGene00278888</name>
</gene>
<dbReference type="AlphaFoldDB" id="A0A2A6C2Y5"/>
<reference evidence="2" key="1">
    <citation type="journal article" date="2008" name="Nat. Genet.">
        <title>The Pristionchus pacificus genome provides a unique perspective on nematode lifestyle and parasitism.</title>
        <authorList>
            <person name="Dieterich C."/>
            <person name="Clifton S.W."/>
            <person name="Schuster L.N."/>
            <person name="Chinwalla A."/>
            <person name="Delehaunty K."/>
            <person name="Dinkelacker I."/>
            <person name="Fulton L."/>
            <person name="Fulton R."/>
            <person name="Godfrey J."/>
            <person name="Minx P."/>
            <person name="Mitreva M."/>
            <person name="Roeseler W."/>
            <person name="Tian H."/>
            <person name="Witte H."/>
            <person name="Yang S.P."/>
            <person name="Wilson R.K."/>
            <person name="Sommer R.J."/>
        </authorList>
    </citation>
    <scope>NUCLEOTIDE SEQUENCE [LARGE SCALE GENOMIC DNA]</scope>
    <source>
        <strain evidence="2">PS312</strain>
    </source>
</reference>
<dbReference type="Proteomes" id="UP000005239">
    <property type="component" value="Unassembled WGS sequence"/>
</dbReference>
<proteinExistence type="predicted"/>
<name>A0A2A6C2Y5_PRIPA</name>
<evidence type="ECO:0000313" key="1">
    <source>
        <dbReference type="EnsemblMetazoa" id="PPA40519.1"/>
    </source>
</evidence>
<reference evidence="1" key="2">
    <citation type="submission" date="2022-06" db="UniProtKB">
        <authorList>
            <consortium name="EnsemblMetazoa"/>
        </authorList>
    </citation>
    <scope>IDENTIFICATION</scope>
    <source>
        <strain evidence="1">PS312</strain>
    </source>
</reference>
<accession>A0A8R1YXQ3</accession>
<keyword evidence="2" id="KW-1185">Reference proteome</keyword>
<dbReference type="EnsemblMetazoa" id="PPA40519.1">
    <property type="protein sequence ID" value="PPA40519.1"/>
    <property type="gene ID" value="WBGene00278888"/>
</dbReference>
<evidence type="ECO:0000313" key="2">
    <source>
        <dbReference type="Proteomes" id="UP000005239"/>
    </source>
</evidence>
<sequence>MRSCTKTVKLALVDYYYPLIYKSRIGSYTGRSVEFFKLVGEYVKDLCIQFERYDSYRDANGTVPNLGGVLQAISDGKAFTELSCQQLEIGYMGMFDVSPPAGVDQLALYTGDRGSKTWSPISFFIPFSTSVLLLAIASVLLVEGVSAVMTKRSKLANKIMVALSSYCFTMGFALLFFAYNAGYQGMAIATKPTAILLYEEILDQFRSGAKQWYFRSVGVFDFSSLPGIPYQEEMDVQKLINIMCDSDGEVVASMYHVEYLELILAERPLGCRIVKLEVEPPTHPELTIAYRYFLADFYYFLFPKTIDRKLREQISFVSHSIFQSDHRESIFNRKALDVRSFPALDNTIPPVDWSALSFYSIGVIVLIWAVLCLVSIVVFIIELAHYRYVRFWMASLKRSFKQ</sequence>
<organism evidence="1 2">
    <name type="scientific">Pristionchus pacificus</name>
    <name type="common">Parasitic nematode worm</name>
    <dbReference type="NCBI Taxonomy" id="54126"/>
    <lineage>
        <taxon>Eukaryota</taxon>
        <taxon>Metazoa</taxon>
        <taxon>Ecdysozoa</taxon>
        <taxon>Nematoda</taxon>
        <taxon>Chromadorea</taxon>
        <taxon>Rhabditida</taxon>
        <taxon>Rhabditina</taxon>
        <taxon>Diplogasteromorpha</taxon>
        <taxon>Diplogasteroidea</taxon>
        <taxon>Neodiplogasteridae</taxon>
        <taxon>Pristionchus</taxon>
    </lineage>
</organism>
<protein>
    <submittedName>
        <fullName evidence="1">Uncharacterized protein</fullName>
    </submittedName>
</protein>
<accession>A0A2A6C2Y5</accession>